<feature type="compositionally biased region" description="Basic and acidic residues" evidence="2">
    <location>
        <begin position="1471"/>
        <end position="1494"/>
    </location>
</feature>
<evidence type="ECO:0000313" key="4">
    <source>
        <dbReference type="Proteomes" id="UP001190700"/>
    </source>
</evidence>
<reference evidence="3 4" key="1">
    <citation type="journal article" date="2015" name="Genome Biol. Evol.">
        <title>Comparative Genomics of a Bacterivorous Green Alga Reveals Evolutionary Causalities and Consequences of Phago-Mixotrophic Mode of Nutrition.</title>
        <authorList>
            <person name="Burns J.A."/>
            <person name="Paasch A."/>
            <person name="Narechania A."/>
            <person name="Kim E."/>
        </authorList>
    </citation>
    <scope>NUCLEOTIDE SEQUENCE [LARGE SCALE GENOMIC DNA]</scope>
    <source>
        <strain evidence="3 4">PLY_AMNH</strain>
    </source>
</reference>
<feature type="coiled-coil region" evidence="1">
    <location>
        <begin position="415"/>
        <end position="442"/>
    </location>
</feature>
<dbReference type="PANTHER" id="PTHR45615">
    <property type="entry name" value="MYOSIN HEAVY CHAIN, NON-MUSCLE"/>
    <property type="match status" value="1"/>
</dbReference>
<feature type="compositionally biased region" description="Polar residues" evidence="2">
    <location>
        <begin position="1496"/>
        <end position="1517"/>
    </location>
</feature>
<accession>A0AAE0FAI2</accession>
<feature type="coiled-coil region" evidence="1">
    <location>
        <begin position="41"/>
        <end position="68"/>
    </location>
</feature>
<gene>
    <name evidence="3" type="ORF">CYMTET_34745</name>
</gene>
<dbReference type="Proteomes" id="UP001190700">
    <property type="component" value="Unassembled WGS sequence"/>
</dbReference>
<evidence type="ECO:0000256" key="1">
    <source>
        <dbReference type="SAM" id="Coils"/>
    </source>
</evidence>
<dbReference type="PANTHER" id="PTHR45615:SF66">
    <property type="entry name" value="CARD DOMAIN-CONTAINING PROTEIN"/>
    <property type="match status" value="1"/>
</dbReference>
<feature type="compositionally biased region" description="Basic and acidic residues" evidence="2">
    <location>
        <begin position="1519"/>
        <end position="1538"/>
    </location>
</feature>
<feature type="region of interest" description="Disordered" evidence="2">
    <location>
        <begin position="1450"/>
        <end position="1564"/>
    </location>
</feature>
<feature type="coiled-coil region" evidence="1">
    <location>
        <begin position="1314"/>
        <end position="1373"/>
    </location>
</feature>
<dbReference type="EMBL" id="LGRX02021971">
    <property type="protein sequence ID" value="KAK3256092.1"/>
    <property type="molecule type" value="Genomic_DNA"/>
</dbReference>
<protein>
    <submittedName>
        <fullName evidence="3">Uncharacterized protein</fullName>
    </submittedName>
</protein>
<sequence length="1564" mass="175077">MERLVSVTDAINLSDLAQGRADWYNVYPAVRSAIEVLASHILEQKVQLDKQQTQIQALEEKNQKMESEQRGERFVRESSTFSPAQLAGAMTPASQFVFSPETPAAANSGTLIRSLERKVDRLAEELQDVRQDVVRADGAARVSEGSAKAAQSTAERAMRQVEVAERAVESMRGSRMEESSRKAEDAASTLLIKARAMEQAMTDSKKEIDGRIGAIEKTVRVAADYSDQYRRQMMQLQTRLGAVEESKNQEDGHLSQFHQCLDSIQQQLQQSEQARSAVDSKLRDADLRMDQRLSHQAGECMQAVMSMEGRMVGELEKMVERSVPRNSVTKLLLDKADVTRMDELEAKVGQGALATQSAAQMAQSTAAELKELKEIVEMAAERDMQFVEQAVKGLEGSTGTLREQLAAMELRVSQMPLVEQRLARLEEDMESHVDQMDGEIDRAAKQCEGVMEKAVQRCEEAVARAVERAASQNTDTMTQATDHFRAIKNDIQQTIHAMEARITKCEGAADRVSEEMLTTKQDAAEKLRTVRSELLQMLRALDARMAQCEGTSERRMEKITTQSKDLIDSLENARSSMQHEMKAGAPARRPCRWRSGLPACLREWPLVVKDWMGEHRDGRHGGGEGLAETGAGWPGTQVMKDWMGEHRDGMVCTEVVKDWLCQGQGVAWHAGGEGTGWESTGMVVKDWMGEHRDGMHGGSGEQFRDWDGEVRLLSEELASMGMRLHRCENGTRALLDDLHRNTMQLVEERSSACETQVAELTAQVALTQGKQLEAAAAELRLSHEQREADRVEVARQVDRCSKLVEEVNDSVTNGVAARELTRRVEEAQEVKLQRVREEAGRLVDKSHTELSAALRLLESKTETNSTQLQHQLIEVEARGLKYPSSRPAALKEGQRAVEAVQAEREERMADVRAAAEKVDTVQRALDWVAEVDGSRGDEARRAHGQIEQLRAELHSELQRHWLSVEDSAADMKKDYEQSMEQNMLVVEELRDTWTSTQEGVLQESLDNLQGVVQKWKGDAELLREQIKGVTEARLKDVSQQMHKVEGEIQRGAEAQRASISELQHQMEVQGLAWEKRRQEEARGSGSAFERQLSELQRDVTQMHEAQSQRLSQEMTQVQNTMGGVVNSLEQVMRGLTEDGSRLAHDLDRTSACLAEMQTSMDKSRSEVNGRLMAVETLAFEVGTEVETMGGHVAELKAELKEGAQRAQEGAGALGQRAEGLEARCAALEGGATELQEAHAEARAQNLRQMADMEAAAGEAGRTAEEAHKAAQAVLKADQVAAEKVAQALRQDVEVLQHQLLEVLQGKTGVARSMEEEEHQKYHAVMERVDKLEEKLNSRKSELKEQVSRWEGHRKELQAASMRAERACEEEGRELKRNMALLGDELAQVKGEAEEQKAMLLAESSDLVERLHVTETTMEEYQIQIKQTNRHLKALEDQRVAWISQMKALRAQQEEDMTESQEQLPSPLPSGKDMEQQQWRPRDERAGPLQERFDVQNRPSGDSLSTAQGDRQQGQLQPWSRDERAGPRRDRIDGHDRPSTDVLISGPGTHQQQRWQAIGRASPLQ</sequence>
<evidence type="ECO:0000256" key="2">
    <source>
        <dbReference type="SAM" id="MobiDB-lite"/>
    </source>
</evidence>
<keyword evidence="4" id="KW-1185">Reference proteome</keyword>
<organism evidence="3 4">
    <name type="scientific">Cymbomonas tetramitiformis</name>
    <dbReference type="NCBI Taxonomy" id="36881"/>
    <lineage>
        <taxon>Eukaryota</taxon>
        <taxon>Viridiplantae</taxon>
        <taxon>Chlorophyta</taxon>
        <taxon>Pyramimonadophyceae</taxon>
        <taxon>Pyramimonadales</taxon>
        <taxon>Pyramimonadaceae</taxon>
        <taxon>Cymbomonas</taxon>
    </lineage>
</organism>
<name>A0AAE0FAI2_9CHLO</name>
<evidence type="ECO:0000313" key="3">
    <source>
        <dbReference type="EMBL" id="KAK3256092.1"/>
    </source>
</evidence>
<keyword evidence="1" id="KW-0175">Coiled coil</keyword>
<feature type="coiled-coil region" evidence="1">
    <location>
        <begin position="112"/>
        <end position="174"/>
    </location>
</feature>
<proteinExistence type="predicted"/>
<comment type="caution">
    <text evidence="3">The sequence shown here is derived from an EMBL/GenBank/DDBJ whole genome shotgun (WGS) entry which is preliminary data.</text>
</comment>
<feature type="coiled-coil region" evidence="1">
    <location>
        <begin position="226"/>
        <end position="281"/>
    </location>
</feature>